<dbReference type="SMART" id="SM00382">
    <property type="entry name" value="AAA"/>
    <property type="match status" value="2"/>
</dbReference>
<dbReference type="InterPro" id="IPR017871">
    <property type="entry name" value="ABC_transporter-like_CS"/>
</dbReference>
<feature type="transmembrane region" description="Helical" evidence="8">
    <location>
        <begin position="586"/>
        <end position="605"/>
    </location>
</feature>
<dbReference type="SUPFAM" id="SSF90123">
    <property type="entry name" value="ABC transporter transmembrane region"/>
    <property type="match status" value="2"/>
</dbReference>
<dbReference type="Proteomes" id="UP000289152">
    <property type="component" value="Unassembled WGS sequence"/>
</dbReference>
<feature type="transmembrane region" description="Helical" evidence="8">
    <location>
        <begin position="1185"/>
        <end position="1205"/>
    </location>
</feature>
<dbReference type="CDD" id="cd03250">
    <property type="entry name" value="ABCC_MRP_domain1"/>
    <property type="match status" value="1"/>
</dbReference>
<evidence type="ECO:0000313" key="12">
    <source>
        <dbReference type="Proteomes" id="UP000289152"/>
    </source>
</evidence>
<dbReference type="GO" id="GO:0005524">
    <property type="term" value="F:ATP binding"/>
    <property type="evidence" value="ECO:0007669"/>
    <property type="project" value="UniProtKB-KW"/>
</dbReference>
<comment type="subcellular location">
    <subcellularLocation>
        <location evidence="1">Membrane</location>
    </subcellularLocation>
</comment>
<dbReference type="InterPro" id="IPR050173">
    <property type="entry name" value="ABC_transporter_C-like"/>
</dbReference>
<feature type="domain" description="ABC transmembrane type-1" evidence="10">
    <location>
        <begin position="1030"/>
        <end position="1241"/>
    </location>
</feature>
<feature type="domain" description="ABC transmembrane type-1" evidence="10">
    <location>
        <begin position="432"/>
        <end position="617"/>
    </location>
</feature>
<dbReference type="GO" id="GO:0016020">
    <property type="term" value="C:membrane"/>
    <property type="evidence" value="ECO:0007669"/>
    <property type="project" value="UniProtKB-SubCell"/>
</dbReference>
<dbReference type="PROSITE" id="PS50893">
    <property type="entry name" value="ABC_TRANSPORTER_2"/>
    <property type="match status" value="2"/>
</dbReference>
<evidence type="ECO:0008006" key="13">
    <source>
        <dbReference type="Google" id="ProtNLM"/>
    </source>
</evidence>
<evidence type="ECO:0000256" key="1">
    <source>
        <dbReference type="ARBA" id="ARBA00004370"/>
    </source>
</evidence>
<dbReference type="EMBL" id="SDIL01000100">
    <property type="protein sequence ID" value="RXK36350.1"/>
    <property type="molecule type" value="Genomic_DNA"/>
</dbReference>
<dbReference type="OrthoDB" id="6500128at2759"/>
<dbReference type="InterPro" id="IPR011527">
    <property type="entry name" value="ABC1_TM_dom"/>
</dbReference>
<evidence type="ECO:0000259" key="10">
    <source>
        <dbReference type="PROSITE" id="PS50929"/>
    </source>
</evidence>
<dbReference type="STRING" id="5217.A0A4V1M3C1"/>
<dbReference type="Gene3D" id="1.20.1560.10">
    <property type="entry name" value="ABC transporter type 1, transmembrane domain"/>
    <property type="match status" value="2"/>
</dbReference>
<feature type="transmembrane region" description="Helical" evidence="8">
    <location>
        <begin position="1082"/>
        <end position="1113"/>
    </location>
</feature>
<feature type="transmembrane region" description="Helical" evidence="8">
    <location>
        <begin position="364"/>
        <end position="382"/>
    </location>
</feature>
<evidence type="ECO:0000313" key="11">
    <source>
        <dbReference type="EMBL" id="RXK36350.1"/>
    </source>
</evidence>
<proteinExistence type="predicted"/>
<feature type="transmembrane region" description="Helical" evidence="8">
    <location>
        <begin position="200"/>
        <end position="221"/>
    </location>
</feature>
<evidence type="ECO:0000256" key="8">
    <source>
        <dbReference type="SAM" id="Phobius"/>
    </source>
</evidence>
<feature type="transmembrane region" description="Helical" evidence="8">
    <location>
        <begin position="993"/>
        <end position="1012"/>
    </location>
</feature>
<feature type="transmembrane region" description="Helical" evidence="8">
    <location>
        <begin position="327"/>
        <end position="344"/>
    </location>
</feature>
<keyword evidence="3 8" id="KW-0812">Transmembrane</keyword>
<evidence type="ECO:0000256" key="6">
    <source>
        <dbReference type="ARBA" id="ARBA00022989"/>
    </source>
</evidence>
<evidence type="ECO:0000256" key="3">
    <source>
        <dbReference type="ARBA" id="ARBA00022692"/>
    </source>
</evidence>
<dbReference type="Pfam" id="PF00664">
    <property type="entry name" value="ABC_membrane"/>
    <property type="match status" value="2"/>
</dbReference>
<dbReference type="CDD" id="cd18596">
    <property type="entry name" value="ABC_6TM_VMR1_D1_like"/>
    <property type="match status" value="1"/>
</dbReference>
<comment type="caution">
    <text evidence="11">The sequence shown here is derived from an EMBL/GenBank/DDBJ whole genome shotgun (WGS) entry which is preliminary data.</text>
</comment>
<evidence type="ECO:0000259" key="9">
    <source>
        <dbReference type="PROSITE" id="PS50893"/>
    </source>
</evidence>
<dbReference type="InterPro" id="IPR027417">
    <property type="entry name" value="P-loop_NTPase"/>
</dbReference>
<organism evidence="11 12">
    <name type="scientific">Tremella mesenterica</name>
    <name type="common">Jelly fungus</name>
    <dbReference type="NCBI Taxonomy" id="5217"/>
    <lineage>
        <taxon>Eukaryota</taxon>
        <taxon>Fungi</taxon>
        <taxon>Dikarya</taxon>
        <taxon>Basidiomycota</taxon>
        <taxon>Agaricomycotina</taxon>
        <taxon>Tremellomycetes</taxon>
        <taxon>Tremellales</taxon>
        <taxon>Tremellaceae</taxon>
        <taxon>Tremella</taxon>
    </lineage>
</organism>
<dbReference type="PROSITE" id="PS50929">
    <property type="entry name" value="ABC_TM1F"/>
    <property type="match status" value="2"/>
</dbReference>
<dbReference type="InterPro" id="IPR036640">
    <property type="entry name" value="ABC1_TM_sf"/>
</dbReference>
<evidence type="ECO:0000256" key="4">
    <source>
        <dbReference type="ARBA" id="ARBA00022741"/>
    </source>
</evidence>
<accession>A0A4V1M3C1</accession>
<keyword evidence="5" id="KW-0067">ATP-binding</keyword>
<feature type="domain" description="ABC transporter" evidence="9">
    <location>
        <begin position="683"/>
        <end position="927"/>
    </location>
</feature>
<feature type="transmembrane region" description="Helical" evidence="8">
    <location>
        <begin position="476"/>
        <end position="494"/>
    </location>
</feature>
<dbReference type="InParanoid" id="A0A4V1M3C1"/>
<feature type="transmembrane region" description="Helical" evidence="8">
    <location>
        <begin position="99"/>
        <end position="121"/>
    </location>
</feature>
<dbReference type="GO" id="GO:0140359">
    <property type="term" value="F:ABC-type transporter activity"/>
    <property type="evidence" value="ECO:0007669"/>
    <property type="project" value="InterPro"/>
</dbReference>
<feature type="transmembrane region" description="Helical" evidence="8">
    <location>
        <begin position="554"/>
        <end position="580"/>
    </location>
</feature>
<dbReference type="SUPFAM" id="SSF52540">
    <property type="entry name" value="P-loop containing nucleoside triphosphate hydrolases"/>
    <property type="match status" value="2"/>
</dbReference>
<evidence type="ECO:0000256" key="7">
    <source>
        <dbReference type="ARBA" id="ARBA00023136"/>
    </source>
</evidence>
<feature type="transmembrane region" description="Helical" evidence="8">
    <location>
        <begin position="133"/>
        <end position="153"/>
    </location>
</feature>
<name>A0A4V1M3C1_TREME</name>
<dbReference type="Pfam" id="PF00005">
    <property type="entry name" value="ABC_tran"/>
    <property type="match status" value="2"/>
</dbReference>
<feature type="transmembrane region" description="Helical" evidence="8">
    <location>
        <begin position="165"/>
        <end position="188"/>
    </location>
</feature>
<feature type="domain" description="ABC transporter" evidence="9">
    <location>
        <begin position="1287"/>
        <end position="1540"/>
    </location>
</feature>
<keyword evidence="7 8" id="KW-0472">Membrane</keyword>
<dbReference type="Gene3D" id="3.40.50.300">
    <property type="entry name" value="P-loop containing nucleotide triphosphate hydrolases"/>
    <property type="match status" value="2"/>
</dbReference>
<dbReference type="InterPro" id="IPR003439">
    <property type="entry name" value="ABC_transporter-like_ATP-bd"/>
</dbReference>
<evidence type="ECO:0000256" key="2">
    <source>
        <dbReference type="ARBA" id="ARBA00022448"/>
    </source>
</evidence>
<sequence length="1565" mass="173759">MVSPQFEYPSPPLWLTIADYAFIGMLGTTVLFSLGILLLAWFRKRRQGELRLPDKAEPPLPKIKQFEALLVSHVDPSLQHDGDPIDLPGFWRKVTWRKIVLWLLLAAGLGVQVYRDVLFLLPEVRHPQAFAKLIIDTVTITYLLSLSTCFVLTKSVKHHDSLTKHLSTIITIHLITWYMFTLGQALSLLPTAPSHWTEHLALLLSFLQLCVAILIPIGPNLNQDMTKLYNKALSAKLKDANMPYAANVIQSVSSTILGQVMFTFVFPMVMRTAKKEQVDVDDLPILPAHMRTQNVLPEVAKVTVPEWVQRRGPTSELMWMVWAPRRWQLTKYFALAFAIVPMWYAPHWATQKILEILDSDLPRVNAVAFGVLLVLVRIAALICLLQQYNMWVLILISSVPFLLYQKLLTRNTLAAAPVDPKGKEKIATTKADILNLISSDSSRLASLGWTFVSTLETCLEMFLGCFYVWMLLGMSGLWGLSTIVVTLPPAYLVTKYQYKVFEKRLEVKDEKITLMQEAIQAISMIKMMAAERWWFRRIKTVRDREFTRWIQARLLGFLSALLYSVTPVIVVVVAFAHYTLVAKKDLTAAVAFTSIAVFAELRPVLYNLPMNMAQILQEILSAKRIGTFLRTRDVDYLEGTSSSYASAHLGDENESSSTEDRDLYIIGTVGWDVDHPSQSQPSSDSQNGSTAPTPAVKFRLHDLNLHFTRGEITLVAGKVGSGKTMLLLALLGEAKLLSGKINYAVSPILNPLNASRVDVTTLAKRGVAFVPQTPWLQSLSIRDNILFGLPMDMTRYREVLFATGLMPDLELLEDADLTEIGERGKILSGGQKARVSLARAVYSRASVLLLDDVISAVDAETSQHIVNHCFRGRLMTGRTVIIASHAVEALAPLAHRAIFLDDGQVIWSGAGPDLLTSNHMAHLTSDKITSSEDTSAPINMERRGSLADVEKSTFEIKEATPKTPRQLIIEEKQAKGSVELKHWKQLMRFNGGGGFWAGMIALVVMGCLAPVAERGVLNHRIHFGVGPVSLLSKIHAAMLDSLLRARMLFFTKTRAGSIVQRFGTDLDDTVYCSELLAEMLEIMLTIVISLASVSYYGGWLFLVISISLIAAIWKPGQWYRSSSRQVRRLQAVIPGPINAIYGETVAGTAVIRAFGQQSVFMEELMRSINMRIAAKAWASYIQRWLFINLRVMDIVIVFTAFVLILSQPNMTGATAGFVLGFARNITTNVNWALINLRTFELKGVSLERTAEYRELEKEDTEPLGVEGSDDVAGYKDVPEDWPRTGDIEVKDLCARYGPDLPEILHGVSFDVKGGERVGIVGATGGGKSTLAKAFFSFVDVIKGVILIDGLDISTIPLGAVRSSLGIIAQDPILLSGSLRLNLDIEGKYDDVELYEALRQVQLLKEDEQTRPPTPNSEQTVVEVQSTNIFSNLDTEIKSGGENLSAGQKQLVVLARALLKKHKILILDEATASIDSATDKEVSRVVHDEFKGATVLIIAHRLRTIMRCSKIIVMDKGIVIQQGSPSKLIREKGGKFENLCLAGGMEEYRSLVGLADEAATEREKGL</sequence>
<keyword evidence="6 8" id="KW-1133">Transmembrane helix</keyword>
<gene>
    <name evidence="11" type="ORF">M231_06387</name>
</gene>
<dbReference type="PANTHER" id="PTHR24223">
    <property type="entry name" value="ATP-BINDING CASSETTE SUB-FAMILY C"/>
    <property type="match status" value="1"/>
</dbReference>
<dbReference type="InterPro" id="IPR003593">
    <property type="entry name" value="AAA+_ATPase"/>
</dbReference>
<keyword evidence="2" id="KW-0813">Transport</keyword>
<keyword evidence="4" id="KW-0547">Nucleotide-binding</keyword>
<dbReference type="GO" id="GO:0016887">
    <property type="term" value="F:ATP hydrolysis activity"/>
    <property type="evidence" value="ECO:0007669"/>
    <property type="project" value="InterPro"/>
</dbReference>
<reference evidence="11 12" key="1">
    <citation type="submission" date="2016-06" db="EMBL/GenBank/DDBJ databases">
        <title>Evolution of pathogenesis and genome organization in the Tremellales.</title>
        <authorList>
            <person name="Cuomo C."/>
            <person name="Litvintseva A."/>
            <person name="Heitman J."/>
            <person name="Chen Y."/>
            <person name="Sun S."/>
            <person name="Springer D."/>
            <person name="Dromer F."/>
            <person name="Young S."/>
            <person name="Zeng Q."/>
            <person name="Chapman S."/>
            <person name="Gujja S."/>
            <person name="Saif S."/>
            <person name="Birren B."/>
        </authorList>
    </citation>
    <scope>NUCLEOTIDE SEQUENCE [LARGE SCALE GENOMIC DNA]</scope>
    <source>
        <strain evidence="11 12">ATCC 28783</strain>
    </source>
</reference>
<evidence type="ECO:0000256" key="5">
    <source>
        <dbReference type="ARBA" id="ARBA00022840"/>
    </source>
</evidence>
<dbReference type="VEuPathDB" id="FungiDB:TREMEDRAFT_67926"/>
<dbReference type="PANTHER" id="PTHR24223:SF415">
    <property type="entry name" value="FI20190P1"/>
    <property type="match status" value="1"/>
</dbReference>
<protein>
    <recommendedName>
        <fullName evidence="13">ABC transporter ABCC.6</fullName>
    </recommendedName>
</protein>
<feature type="transmembrane region" description="Helical" evidence="8">
    <location>
        <begin position="388"/>
        <end position="404"/>
    </location>
</feature>
<dbReference type="FunFam" id="3.40.50.300:FF:001354">
    <property type="entry name" value="ATP-binding cassette (ABC) transporter, putative"/>
    <property type="match status" value="1"/>
</dbReference>
<dbReference type="PROSITE" id="PS00211">
    <property type="entry name" value="ABC_TRANSPORTER_1"/>
    <property type="match status" value="2"/>
</dbReference>
<feature type="transmembrane region" description="Helical" evidence="8">
    <location>
        <begin position="20"/>
        <end position="42"/>
    </location>
</feature>
<keyword evidence="12" id="KW-1185">Reference proteome</keyword>